<dbReference type="InterPro" id="IPR011006">
    <property type="entry name" value="CheY-like_superfamily"/>
</dbReference>
<dbReference type="InterPro" id="IPR001789">
    <property type="entry name" value="Sig_transdc_resp-reg_receiver"/>
</dbReference>
<dbReference type="EMBL" id="JAAVJI010000008">
    <property type="protein sequence ID" value="NJP01964.1"/>
    <property type="molecule type" value="Genomic_DNA"/>
</dbReference>
<feature type="domain" description="Response regulatory" evidence="3">
    <location>
        <begin position="12"/>
        <end position="124"/>
    </location>
</feature>
<protein>
    <submittedName>
        <fullName evidence="4">Response regulator</fullName>
    </submittedName>
</protein>
<dbReference type="SUPFAM" id="SSF52172">
    <property type="entry name" value="CheY-like"/>
    <property type="match status" value="1"/>
</dbReference>
<sequence length="131" mass="14496">MPNNDAAPLCRDILIVEDEPTLREIMVLALEDLGARVVAVETADQGLTAISAMRPDLLVTDVQTPGKLDGWELAWLIHDYDPDIAVIVTSGYHGRGNDPLPPSAAFLPKPWTLDHLYAIVQDKIREHLKHN</sequence>
<evidence type="ECO:0000313" key="4">
    <source>
        <dbReference type="EMBL" id="NJP01964.1"/>
    </source>
</evidence>
<organism evidence="4 5">
    <name type="scientific">Pseudomonas quercus</name>
    <dbReference type="NCBI Taxonomy" id="2722792"/>
    <lineage>
        <taxon>Bacteria</taxon>
        <taxon>Pseudomonadati</taxon>
        <taxon>Pseudomonadota</taxon>
        <taxon>Gammaproteobacteria</taxon>
        <taxon>Pseudomonadales</taxon>
        <taxon>Pseudomonadaceae</taxon>
        <taxon>Pseudomonas</taxon>
    </lineage>
</organism>
<reference evidence="4 5" key="1">
    <citation type="submission" date="2020-03" db="EMBL/GenBank/DDBJ databases">
        <authorList>
            <person name="Wang L."/>
            <person name="He N."/>
            <person name="Li Y."/>
            <person name="Fang Y."/>
            <person name="Zhang F."/>
        </authorList>
    </citation>
    <scope>NUCLEOTIDE SEQUENCE [LARGE SCALE GENOMIC DNA]</scope>
    <source>
        <strain evidence="5">hsmgli-8</strain>
    </source>
</reference>
<dbReference type="Proteomes" id="UP000746535">
    <property type="component" value="Unassembled WGS sequence"/>
</dbReference>
<dbReference type="RefSeq" id="WP_168084539.1">
    <property type="nucleotide sequence ID" value="NZ_JAAVJI010000008.1"/>
</dbReference>
<dbReference type="PROSITE" id="PS50110">
    <property type="entry name" value="RESPONSE_REGULATORY"/>
    <property type="match status" value="1"/>
</dbReference>
<evidence type="ECO:0000313" key="5">
    <source>
        <dbReference type="Proteomes" id="UP000746535"/>
    </source>
</evidence>
<evidence type="ECO:0000256" key="2">
    <source>
        <dbReference type="PROSITE-ProRule" id="PRU00169"/>
    </source>
</evidence>
<accession>A0ABX0YEY3</accession>
<keyword evidence="1 2" id="KW-0597">Phosphoprotein</keyword>
<feature type="modified residue" description="4-aspartylphosphate" evidence="2">
    <location>
        <position position="61"/>
    </location>
</feature>
<gene>
    <name evidence="4" type="ORF">HBH25_14025</name>
</gene>
<evidence type="ECO:0000259" key="3">
    <source>
        <dbReference type="PROSITE" id="PS50110"/>
    </source>
</evidence>
<keyword evidence="5" id="KW-1185">Reference proteome</keyword>
<dbReference type="InterPro" id="IPR050595">
    <property type="entry name" value="Bact_response_regulator"/>
</dbReference>
<evidence type="ECO:0000256" key="1">
    <source>
        <dbReference type="ARBA" id="ARBA00022553"/>
    </source>
</evidence>
<proteinExistence type="predicted"/>
<name>A0ABX0YEY3_9PSED</name>
<dbReference type="PANTHER" id="PTHR44591:SF21">
    <property type="entry name" value="TWO-COMPONENT RESPONSE REGULATOR"/>
    <property type="match status" value="1"/>
</dbReference>
<dbReference type="Gene3D" id="3.40.50.2300">
    <property type="match status" value="1"/>
</dbReference>
<dbReference type="PANTHER" id="PTHR44591">
    <property type="entry name" value="STRESS RESPONSE REGULATOR PROTEIN 1"/>
    <property type="match status" value="1"/>
</dbReference>
<comment type="caution">
    <text evidence="4">The sequence shown here is derived from an EMBL/GenBank/DDBJ whole genome shotgun (WGS) entry which is preliminary data.</text>
</comment>
<dbReference type="SMART" id="SM00448">
    <property type="entry name" value="REC"/>
    <property type="match status" value="1"/>
</dbReference>
<dbReference type="Pfam" id="PF00072">
    <property type="entry name" value="Response_reg"/>
    <property type="match status" value="1"/>
</dbReference>
<dbReference type="CDD" id="cd00156">
    <property type="entry name" value="REC"/>
    <property type="match status" value="1"/>
</dbReference>